<sequence>MCPSVKFGSSSPALDVQVPRSPSLPGSGTPLWDNMSLPSSPSPKAHVPDSNMDLDRYAKRGFSEDLALPPRQIEKPFRFLDLSAEIRNMVYEFTFDRAFVSPCYGWNSAIKVLADFLEFAEINGAQIKSITVRRVCSCHRPTQSFTRLVSSARFLAPLRKSLDLTGKVHPAVREFKFADETSLAHRIFDFAGSLESSELKIKKVFDSKLRVFLHADPEGSGMMRVIEMNELLDKQKARRQKKEDTRRQNQATGLERWGSVLRSRSTSDAV</sequence>
<feature type="compositionally biased region" description="Basic and acidic residues" evidence="1">
    <location>
        <begin position="237"/>
        <end position="247"/>
    </location>
</feature>
<feature type="region of interest" description="Disordered" evidence="1">
    <location>
        <begin position="1"/>
        <end position="50"/>
    </location>
</feature>
<gene>
    <name evidence="2" type="ORF">QM012_000397</name>
</gene>
<feature type="region of interest" description="Disordered" evidence="1">
    <location>
        <begin position="237"/>
        <end position="270"/>
    </location>
</feature>
<evidence type="ECO:0000313" key="2">
    <source>
        <dbReference type="EMBL" id="KAK6008494.1"/>
    </source>
</evidence>
<proteinExistence type="predicted"/>
<organism evidence="2 3">
    <name type="scientific">Aureobasidium pullulans</name>
    <name type="common">Black yeast</name>
    <name type="synonym">Pullularia pullulans</name>
    <dbReference type="NCBI Taxonomy" id="5580"/>
    <lineage>
        <taxon>Eukaryota</taxon>
        <taxon>Fungi</taxon>
        <taxon>Dikarya</taxon>
        <taxon>Ascomycota</taxon>
        <taxon>Pezizomycotina</taxon>
        <taxon>Dothideomycetes</taxon>
        <taxon>Dothideomycetidae</taxon>
        <taxon>Dothideales</taxon>
        <taxon>Saccotheciaceae</taxon>
        <taxon>Aureobasidium</taxon>
    </lineage>
</organism>
<evidence type="ECO:0000313" key="3">
    <source>
        <dbReference type="Proteomes" id="UP001341245"/>
    </source>
</evidence>
<accession>A0ABR0TVJ3</accession>
<dbReference type="EMBL" id="JASGXD010000001">
    <property type="protein sequence ID" value="KAK6008494.1"/>
    <property type="molecule type" value="Genomic_DNA"/>
</dbReference>
<reference evidence="2 3" key="1">
    <citation type="submission" date="2023-11" db="EMBL/GenBank/DDBJ databases">
        <title>Draft genome sequence and annotation of the polyextremotolerant black yeast-like fungus Aureobasidium pullulans NRRL 62042.</title>
        <authorList>
            <person name="Dielentheis-Frenken M.R.E."/>
            <person name="Wibberg D."/>
            <person name="Blank L.M."/>
            <person name="Tiso T."/>
        </authorList>
    </citation>
    <scope>NUCLEOTIDE SEQUENCE [LARGE SCALE GENOMIC DNA]</scope>
    <source>
        <strain evidence="2 3">NRRL 62042</strain>
    </source>
</reference>
<protein>
    <submittedName>
        <fullName evidence="2">Uncharacterized protein</fullName>
    </submittedName>
</protein>
<evidence type="ECO:0000256" key="1">
    <source>
        <dbReference type="SAM" id="MobiDB-lite"/>
    </source>
</evidence>
<dbReference type="Proteomes" id="UP001341245">
    <property type="component" value="Unassembled WGS sequence"/>
</dbReference>
<comment type="caution">
    <text evidence="2">The sequence shown here is derived from an EMBL/GenBank/DDBJ whole genome shotgun (WGS) entry which is preliminary data.</text>
</comment>
<keyword evidence="3" id="KW-1185">Reference proteome</keyword>
<name>A0ABR0TVJ3_AURPU</name>